<protein>
    <recommendedName>
        <fullName evidence="1">DUF4340 domain-containing protein</fullName>
    </recommendedName>
</protein>
<dbReference type="Pfam" id="PF14238">
    <property type="entry name" value="DUF4340"/>
    <property type="match status" value="1"/>
</dbReference>
<proteinExistence type="predicted"/>
<evidence type="ECO:0000259" key="1">
    <source>
        <dbReference type="Pfam" id="PF14238"/>
    </source>
</evidence>
<dbReference type="STRING" id="583355.Caka_0469"/>
<name>D5EN59_CORAD</name>
<accession>D5EN59</accession>
<dbReference type="HOGENOM" id="CLU_745375_0_0_0"/>
<evidence type="ECO:0000313" key="3">
    <source>
        <dbReference type="Proteomes" id="UP000000925"/>
    </source>
</evidence>
<dbReference type="AlphaFoldDB" id="D5EN59"/>
<feature type="domain" description="DUF4340" evidence="1">
    <location>
        <begin position="67"/>
        <end position="222"/>
    </location>
</feature>
<dbReference type="EMBL" id="CP001998">
    <property type="protein sequence ID" value="ADE53494.1"/>
    <property type="molecule type" value="Genomic_DNA"/>
</dbReference>
<dbReference type="KEGG" id="caa:Caka_0469"/>
<reference evidence="2 3" key="1">
    <citation type="journal article" date="2010" name="Stand. Genomic Sci.">
        <title>Complete genome sequence of Coraliomargarita akajimensis type strain (04OKA010-24).</title>
        <authorList>
            <person name="Mavromatis K."/>
            <person name="Abt B."/>
            <person name="Brambilla E."/>
            <person name="Lapidus A."/>
            <person name="Copeland A."/>
            <person name="Deshpande S."/>
            <person name="Nolan M."/>
            <person name="Lucas S."/>
            <person name="Tice H."/>
            <person name="Cheng J.F."/>
            <person name="Han C."/>
            <person name="Detter J.C."/>
            <person name="Woyke T."/>
            <person name="Goodwin L."/>
            <person name="Pitluck S."/>
            <person name="Held B."/>
            <person name="Brettin T."/>
            <person name="Tapia R."/>
            <person name="Ivanova N."/>
            <person name="Mikhailova N."/>
            <person name="Pati A."/>
            <person name="Liolios K."/>
            <person name="Chen A."/>
            <person name="Palaniappan K."/>
            <person name="Land M."/>
            <person name="Hauser L."/>
            <person name="Chang Y.J."/>
            <person name="Jeffries C.D."/>
            <person name="Rohde M."/>
            <person name="Goker M."/>
            <person name="Bristow J."/>
            <person name="Eisen J.A."/>
            <person name="Markowitz V."/>
            <person name="Hugenholtz P."/>
            <person name="Klenk H.P."/>
            <person name="Kyrpides N.C."/>
        </authorList>
    </citation>
    <scope>NUCLEOTIDE SEQUENCE [LARGE SCALE GENOMIC DNA]</scope>
    <source>
        <strain evidence="3">DSM 45221 / IAM 15411 / JCM 23193 / KCTC 12865</strain>
    </source>
</reference>
<organism evidence="2 3">
    <name type="scientific">Coraliomargarita akajimensis (strain DSM 45221 / IAM 15411 / JCM 23193 / KCTC 12865 / 04OKA010-24)</name>
    <dbReference type="NCBI Taxonomy" id="583355"/>
    <lineage>
        <taxon>Bacteria</taxon>
        <taxon>Pseudomonadati</taxon>
        <taxon>Verrucomicrobiota</taxon>
        <taxon>Opitutia</taxon>
        <taxon>Puniceicoccales</taxon>
        <taxon>Coraliomargaritaceae</taxon>
        <taxon>Coraliomargarita</taxon>
    </lineage>
</organism>
<gene>
    <name evidence="2" type="ordered locus">Caka_0469</name>
</gene>
<dbReference type="InterPro" id="IPR025641">
    <property type="entry name" value="DUF4340"/>
</dbReference>
<evidence type="ECO:0000313" key="2">
    <source>
        <dbReference type="EMBL" id="ADE53494.1"/>
    </source>
</evidence>
<keyword evidence="3" id="KW-1185">Reference proteome</keyword>
<sequence>MKNVSRIVLSVLILCGVWALCMNIFRGEDSSVDRGPLAPNFRPEVIDHIQIQTRYGVLNLRSHDGIWRVEERENYPASSLRIAHLLSLIGDVQVIDSVASDQKSLKEFSLLDPSEQPSDDSGNWLRLYGNEGYRLELLLGKTLRSGSEDAMHFGADFDGHRFAMHADGNRILTIDNTMKDVMTLMNFWIDGRSFREPRAQRVEYFEDGQSQWSLIRDDPDASFSCDYRGDSTLLPRLTKLVNGVTFSLRIDEMLPRPSADAFERDYTRYFQITNFQGNSYRLFVGPLVPIPREEDLYLSQTSGLFIPQSFTHRRSVLFKTAASGSDPDALQTELGTPYFDQPYLVNLPHLNDLLLNADELILFESILKNQG</sequence>
<dbReference type="Proteomes" id="UP000000925">
    <property type="component" value="Chromosome"/>
</dbReference>
<dbReference type="OrthoDB" id="184420at2"/>